<evidence type="ECO:0000259" key="2">
    <source>
        <dbReference type="SMART" id="SM00912"/>
    </source>
</evidence>
<dbReference type="SMART" id="SM00912">
    <property type="entry name" value="Haemagg_act"/>
    <property type="match status" value="1"/>
</dbReference>
<reference evidence="3 4" key="1">
    <citation type="submission" date="2020-03" db="EMBL/GenBank/DDBJ databases">
        <title>Draft Genome Sequence of 2-Methylisoborneol Producing Pseudanabaena yagii Strain GIHE-NHR1 Isolated from North Han River in South Korea.</title>
        <authorList>
            <person name="Jeong J."/>
        </authorList>
    </citation>
    <scope>NUCLEOTIDE SEQUENCE [LARGE SCALE GENOMIC DNA]</scope>
    <source>
        <strain evidence="3 4">GIHE-NHR1</strain>
    </source>
</reference>
<dbReference type="Gene3D" id="2.160.20.10">
    <property type="entry name" value="Single-stranded right-handed beta-helix, Pectin lyase-like"/>
    <property type="match status" value="2"/>
</dbReference>
<comment type="caution">
    <text evidence="3">The sequence shown here is derived from an EMBL/GenBank/DDBJ whole genome shotgun (WGS) entry which is preliminary data.</text>
</comment>
<dbReference type="Proteomes" id="UP000738376">
    <property type="component" value="Unassembled WGS sequence"/>
</dbReference>
<proteinExistence type="predicted"/>
<sequence>MKKDFIGFSAVAIACGWLSVAPMQAQITGDKTLPINTVVNTQGTTFTITGGTQIGGNQFHSFQQFSVPTGSTAYFNNSNDISNIISRVTGNSISNIDGLIKANGQANLFLINPNGIIFGKNAQLQIGGSFTASTANSFKFPDGTEFSATNPQAPPLLMVTTPLGLQYGKNHSAMIINDGNLNSNKDLTLSSGNVVSNGTLFAQGNLLVESVTGDVEVKDAIANTATFSANRNLTLNSSQIATVGNLNLLAKDSLIARDSIDRPFIASAGEKLTVQGDRLVDLFILNNPNSGLFSGQDMVFRSANTIIGDAHYYANGNFRVEKLDGSIGNIESPIDPIIRSLGDVTFATYVGRSLHIIAGGKVTIEVVQISGADTTNNSINNDRVILSNSNSVDINGSLQPTLDIRAGVNPADIGTAGVTPNQSPVVTIGTDSNLFTNFSNQLKSSPAASPVAFTFNTARNRCTGGSASCFINSAITALAAIPNTSLLSPTESGIKIGKINIQTPDGLVLLTNNYKPNNTLTGNSDIEITGLGSSLLPIAGISLVPTGLAAITGNAGSVFIDARGNIIMADKTAILTSSSPTGINTNAGKITLIANNQINLGQNVQIKADGTNLGGQISLLSNGAISAQGLQMSSASQSSTSSGNSGDINIKASSLNLTNSSTFASQIVTSTKGNANAGNITLNISGDISLNGSLSSSTTEIRSQVLTSTAKGNSGNITINGADSTKAANSLSITNGAQITANTEGIGNAGEIKIFAKLVSIDGVSAFDSNKSSSINSQILKFATGSGSRIFIDTDSLSLNNKAQISTTLDWGSLKISKGGNIVINSKILSLTKESTINSSTSSPIYAGNAGDIKITTNQASFDSSFVSSSVNTNAIGNAGILDITARDISITNGAQLSSATAGKGNGGIITITSDTLKIDGSGTFLGKNSASGIFGSVKAGADKDSNGGNINVIVSKSISLSNGARISASTDVNTQGKSGSILIDPEVVTLTNGSRISVSSLGFGDGGVIDLTAGQLSLSNSSIIAETANGRGGNITLRVRDLFWLRNSSLVSATAGNNGDGGNINLNASFILAFATENNDIIANAFKGRGGNIQITTQGIFGIEYRPQLTPLSDITASSQFGVNGTVTINTPGVDPSKGLGKLPVDVTDSSKLLAQRCVADNADSKFFITGRGGLPPSPSDAVYRTTQILANVGSVISNNETAQSSPVIQNSQLTSSTQSYPDRIVEIQGWVVDQSGKVSLISELPSLSPNWIWSNQPKCIAGY</sequence>
<dbReference type="RefSeq" id="WP_169364886.1">
    <property type="nucleotide sequence ID" value="NZ_JAAVJL010000002.1"/>
</dbReference>
<dbReference type="InterPro" id="IPR008638">
    <property type="entry name" value="FhaB/CdiA-like_TPS"/>
</dbReference>
<protein>
    <submittedName>
        <fullName evidence="3">Filamentous hemagglutinin N-terminal domain-containing protein</fullName>
    </submittedName>
</protein>
<evidence type="ECO:0000313" key="4">
    <source>
        <dbReference type="Proteomes" id="UP000738376"/>
    </source>
</evidence>
<dbReference type="InterPro" id="IPR011050">
    <property type="entry name" value="Pectin_lyase_fold/virulence"/>
</dbReference>
<feature type="domain" description="Filamentous haemagglutinin FhaB/tRNA nuclease CdiA-like TPS" evidence="2">
    <location>
        <begin position="29"/>
        <end position="141"/>
    </location>
</feature>
<dbReference type="EMBL" id="JAAVJL010000002">
    <property type="protein sequence ID" value="NMF59917.1"/>
    <property type="molecule type" value="Genomic_DNA"/>
</dbReference>
<feature type="chain" id="PRO_5047465449" evidence="1">
    <location>
        <begin position="26"/>
        <end position="1265"/>
    </location>
</feature>
<keyword evidence="4" id="KW-1185">Reference proteome</keyword>
<accession>A0ABX1LUT3</accession>
<dbReference type="PROSITE" id="PS51257">
    <property type="entry name" value="PROKAR_LIPOPROTEIN"/>
    <property type="match status" value="1"/>
</dbReference>
<feature type="signal peptide" evidence="1">
    <location>
        <begin position="1"/>
        <end position="25"/>
    </location>
</feature>
<keyword evidence="1" id="KW-0732">Signal</keyword>
<dbReference type="NCBIfam" id="TIGR01901">
    <property type="entry name" value="adhes_NPXG"/>
    <property type="match status" value="1"/>
</dbReference>
<dbReference type="Pfam" id="PF05860">
    <property type="entry name" value="TPS"/>
    <property type="match status" value="1"/>
</dbReference>
<dbReference type="InterPro" id="IPR012334">
    <property type="entry name" value="Pectin_lyas_fold"/>
</dbReference>
<organism evidence="3 4">
    <name type="scientific">Pseudanabaena yagii GIHE-NHR1</name>
    <dbReference type="NCBI Taxonomy" id="2722753"/>
    <lineage>
        <taxon>Bacteria</taxon>
        <taxon>Bacillati</taxon>
        <taxon>Cyanobacteriota</taxon>
        <taxon>Cyanophyceae</taxon>
        <taxon>Pseudanabaenales</taxon>
        <taxon>Pseudanabaenaceae</taxon>
        <taxon>Pseudanabaena</taxon>
        <taxon>Pseudanabaena yagii</taxon>
    </lineage>
</organism>
<dbReference type="SUPFAM" id="SSF51126">
    <property type="entry name" value="Pectin lyase-like"/>
    <property type="match status" value="1"/>
</dbReference>
<name>A0ABX1LUT3_9CYAN</name>
<evidence type="ECO:0000256" key="1">
    <source>
        <dbReference type="SAM" id="SignalP"/>
    </source>
</evidence>
<evidence type="ECO:0000313" key="3">
    <source>
        <dbReference type="EMBL" id="NMF59917.1"/>
    </source>
</evidence>
<gene>
    <name evidence="3" type="ORF">HC246_18295</name>
</gene>